<organism evidence="1 2">
    <name type="scientific">Favolaschia claudopus</name>
    <dbReference type="NCBI Taxonomy" id="2862362"/>
    <lineage>
        <taxon>Eukaryota</taxon>
        <taxon>Fungi</taxon>
        <taxon>Dikarya</taxon>
        <taxon>Basidiomycota</taxon>
        <taxon>Agaricomycotina</taxon>
        <taxon>Agaricomycetes</taxon>
        <taxon>Agaricomycetidae</taxon>
        <taxon>Agaricales</taxon>
        <taxon>Marasmiineae</taxon>
        <taxon>Mycenaceae</taxon>
        <taxon>Favolaschia</taxon>
    </lineage>
</organism>
<proteinExistence type="predicted"/>
<accession>A0AAV9ZZZ7</accession>
<gene>
    <name evidence="1" type="ORF">R3P38DRAFT_3070112</name>
</gene>
<dbReference type="Proteomes" id="UP001362999">
    <property type="component" value="Unassembled WGS sequence"/>
</dbReference>
<evidence type="ECO:0000313" key="1">
    <source>
        <dbReference type="EMBL" id="KAK6996699.1"/>
    </source>
</evidence>
<comment type="caution">
    <text evidence="1">The sequence shown here is derived from an EMBL/GenBank/DDBJ whole genome shotgun (WGS) entry which is preliminary data.</text>
</comment>
<dbReference type="EMBL" id="JAWWNJ010000096">
    <property type="protein sequence ID" value="KAK6996699.1"/>
    <property type="molecule type" value="Genomic_DNA"/>
</dbReference>
<keyword evidence="2" id="KW-1185">Reference proteome</keyword>
<name>A0AAV9ZZZ7_9AGAR</name>
<reference evidence="1 2" key="1">
    <citation type="journal article" date="2024" name="J Genomics">
        <title>Draft genome sequencing and assembly of Favolaschia claudopus CIRM-BRFM 2984 isolated from oak limbs.</title>
        <authorList>
            <person name="Navarro D."/>
            <person name="Drula E."/>
            <person name="Chaduli D."/>
            <person name="Cazenave R."/>
            <person name="Ahrendt S."/>
            <person name="Wang J."/>
            <person name="Lipzen A."/>
            <person name="Daum C."/>
            <person name="Barry K."/>
            <person name="Grigoriev I.V."/>
            <person name="Favel A."/>
            <person name="Rosso M.N."/>
            <person name="Martin F."/>
        </authorList>
    </citation>
    <scope>NUCLEOTIDE SEQUENCE [LARGE SCALE GENOMIC DNA]</scope>
    <source>
        <strain evidence="1 2">CIRM-BRFM 2984</strain>
    </source>
</reference>
<evidence type="ECO:0000313" key="2">
    <source>
        <dbReference type="Proteomes" id="UP001362999"/>
    </source>
</evidence>
<dbReference type="AlphaFoldDB" id="A0AAV9ZZZ7"/>
<sequence>MTTVSSPDPLPSSFKLKVSKFIYLRPHPSSCCPVSSTFAFFQDREVVKKLLTSVLGVTNLQCNAIGALKLGMYNEPQLILAEKELAATTLELWPRCLLFSSNEPAGPRRTVNAKDTYILTTGAAILSFFECSRSRTFKHVPLFTPWTSYRTQIRQSNRYKRASASFNVNILDSRSIDSQHATQATPGCGSCSPHTGTTGSLLASALSNSMSESEGSHRRSVLHLPYQSPHPDGVLRQNLSVVESRQVINLCSVSTVFF</sequence>
<protein>
    <submittedName>
        <fullName evidence="1">Uncharacterized protein</fullName>
    </submittedName>
</protein>